<dbReference type="GeneID" id="28840976"/>
<reference evidence="2" key="2">
    <citation type="journal article" date="2018" name="Nat. Commun.">
        <title>Extreme sensitivity to ultraviolet light in the fungal pathogen causing white-nose syndrome of bats.</title>
        <authorList>
            <person name="Palmer J.M."/>
            <person name="Drees K.P."/>
            <person name="Foster J.T."/>
            <person name="Lindner D.L."/>
        </authorList>
    </citation>
    <scope>NUCLEOTIDE SEQUENCE [LARGE SCALE GENOMIC DNA]</scope>
    <source>
        <strain evidence="2">UAMH 10579</strain>
    </source>
</reference>
<protein>
    <recommendedName>
        <fullName evidence="3">F-box domain-containing protein</fullName>
    </recommendedName>
</protein>
<dbReference type="STRING" id="342668.A0A1B8GHF6"/>
<gene>
    <name evidence="1" type="ORF">VE01_07590</name>
</gene>
<keyword evidence="2" id="KW-1185">Reference proteome</keyword>
<dbReference type="Proteomes" id="UP000091956">
    <property type="component" value="Unassembled WGS sequence"/>
</dbReference>
<dbReference type="AlphaFoldDB" id="A0A1B8GHF6"/>
<name>A0A1B8GHF6_9PEZI</name>
<organism evidence="1 2">
    <name type="scientific">Pseudogymnoascus verrucosus</name>
    <dbReference type="NCBI Taxonomy" id="342668"/>
    <lineage>
        <taxon>Eukaryota</taxon>
        <taxon>Fungi</taxon>
        <taxon>Dikarya</taxon>
        <taxon>Ascomycota</taxon>
        <taxon>Pezizomycotina</taxon>
        <taxon>Leotiomycetes</taxon>
        <taxon>Thelebolales</taxon>
        <taxon>Thelebolaceae</taxon>
        <taxon>Pseudogymnoascus</taxon>
    </lineage>
</organism>
<dbReference type="RefSeq" id="XP_018128978.1">
    <property type="nucleotide sequence ID" value="XM_018277023.2"/>
</dbReference>
<reference evidence="1 2" key="1">
    <citation type="submission" date="2016-03" db="EMBL/GenBank/DDBJ databases">
        <title>Comparative genomics of Pseudogymnoascus destructans, the fungus causing white-nose syndrome of bats.</title>
        <authorList>
            <person name="Palmer J.M."/>
            <person name="Drees K.P."/>
            <person name="Foster J.T."/>
            <person name="Lindner D.L."/>
        </authorList>
    </citation>
    <scope>NUCLEOTIDE SEQUENCE [LARGE SCALE GENOMIC DNA]</scope>
    <source>
        <strain evidence="1 2">UAMH 10579</strain>
    </source>
</reference>
<dbReference type="OrthoDB" id="3759773at2759"/>
<evidence type="ECO:0000313" key="2">
    <source>
        <dbReference type="Proteomes" id="UP000091956"/>
    </source>
</evidence>
<sequence length="552" mass="62773">MSTIMEDSNAGDMANHEYPRDKTRPMHILHLPMDILLSIFDHVHNDRNIKLHIRRDDHDIKTIQSARLVCTLFNRLGSPFLCPILTVQLDQASLDCADKISRAPLIAAGVRSIDVVLHYCPKELAEDLSRYKNQRENDLNSLSSSCDYQAETWYLGGHDPDDETVCEQPLRVYNKAMADYSAIISAWDEYIGQPDVASTDEDTLKYQEILRQGHEEYKQKHKEQFRLIMDGSFVETLALAISRMRHGTSLHFVDEIGGWDYLNRCSDDPTRMSTHPDELPRLMAIPLDWRTIENLEGGAELLPAKILSELPIAIHKAGATVLDILIRCFPTVKNYSMIRPSHDPNNPSWPDLRSASQHLTEFFLSTNQPPIRDRHLRPEEHCPIDQYLCAILSGHDIEDVRLYFHGSNVNDGGLYRIGTILATANWPRLKRFSISDVSLDPGKLENFFRKLDGSRMERVYLRNVELLDGNWAGALDLLRERVASRCLDGKCEVEISKLKGGGFGKGILTKNNSSLWFSGEESDEEEDEGEKLIAQAQSYVSGARLQHPLRVE</sequence>
<evidence type="ECO:0000313" key="1">
    <source>
        <dbReference type="EMBL" id="OBT95245.1"/>
    </source>
</evidence>
<accession>A0A1B8GHF6</accession>
<evidence type="ECO:0008006" key="3">
    <source>
        <dbReference type="Google" id="ProtNLM"/>
    </source>
</evidence>
<proteinExistence type="predicted"/>
<dbReference type="EMBL" id="KV460237">
    <property type="protein sequence ID" value="OBT95245.1"/>
    <property type="molecule type" value="Genomic_DNA"/>
</dbReference>